<sequence>MEKDVAGNANMLYRTLRKLNKKKGNPIESIKYKRGNVIEEDKIMGRWREYFADLLGTGDERKVEIQEENIEEEEREIERNDVVKVIEKINVGRAPETDQKGED</sequence>
<accession>A0AA38J063</accession>
<dbReference type="EMBL" id="JALNTZ010000001">
    <property type="protein sequence ID" value="KAJ3666733.1"/>
    <property type="molecule type" value="Genomic_DNA"/>
</dbReference>
<proteinExistence type="predicted"/>
<dbReference type="AlphaFoldDB" id="A0AA38J063"/>
<dbReference type="Proteomes" id="UP001168821">
    <property type="component" value="Unassembled WGS sequence"/>
</dbReference>
<gene>
    <name evidence="1" type="ORF">Zmor_002165</name>
</gene>
<evidence type="ECO:0000313" key="1">
    <source>
        <dbReference type="EMBL" id="KAJ3666733.1"/>
    </source>
</evidence>
<organism evidence="1 2">
    <name type="scientific">Zophobas morio</name>
    <dbReference type="NCBI Taxonomy" id="2755281"/>
    <lineage>
        <taxon>Eukaryota</taxon>
        <taxon>Metazoa</taxon>
        <taxon>Ecdysozoa</taxon>
        <taxon>Arthropoda</taxon>
        <taxon>Hexapoda</taxon>
        <taxon>Insecta</taxon>
        <taxon>Pterygota</taxon>
        <taxon>Neoptera</taxon>
        <taxon>Endopterygota</taxon>
        <taxon>Coleoptera</taxon>
        <taxon>Polyphaga</taxon>
        <taxon>Cucujiformia</taxon>
        <taxon>Tenebrionidae</taxon>
        <taxon>Zophobas</taxon>
    </lineage>
</organism>
<evidence type="ECO:0000313" key="2">
    <source>
        <dbReference type="Proteomes" id="UP001168821"/>
    </source>
</evidence>
<keyword evidence="2" id="KW-1185">Reference proteome</keyword>
<protein>
    <submittedName>
        <fullName evidence="1">Uncharacterized protein</fullName>
    </submittedName>
</protein>
<reference evidence="1" key="1">
    <citation type="journal article" date="2023" name="G3 (Bethesda)">
        <title>Whole genome assemblies of Zophobas morio and Tenebrio molitor.</title>
        <authorList>
            <person name="Kaur S."/>
            <person name="Stinson S.A."/>
            <person name="diCenzo G.C."/>
        </authorList>
    </citation>
    <scope>NUCLEOTIDE SEQUENCE</scope>
    <source>
        <strain evidence="1">QUZm001</strain>
    </source>
</reference>
<comment type="caution">
    <text evidence="1">The sequence shown here is derived from an EMBL/GenBank/DDBJ whole genome shotgun (WGS) entry which is preliminary data.</text>
</comment>
<name>A0AA38J063_9CUCU</name>